<evidence type="ECO:0000256" key="6">
    <source>
        <dbReference type="ARBA" id="ARBA00022692"/>
    </source>
</evidence>
<comment type="subcellular location">
    <subcellularLocation>
        <location evidence="1">Cell membrane</location>
        <topology evidence="1">Multi-pass membrane protein</topology>
    </subcellularLocation>
</comment>
<comment type="function">
    <text evidence="12">Required for formation of the rod structure in the basal body of the flagellar apparatus. Together with FliI and FliH, may constitute the export apparatus of flagellin.</text>
</comment>
<dbReference type="AlphaFoldDB" id="A0A198AKG0"/>
<dbReference type="GO" id="GO:0009306">
    <property type="term" value="P:protein secretion"/>
    <property type="evidence" value="ECO:0007669"/>
    <property type="project" value="InterPro"/>
</dbReference>
<evidence type="ECO:0000256" key="5">
    <source>
        <dbReference type="ARBA" id="ARBA00022475"/>
    </source>
</evidence>
<organism evidence="13 14">
    <name type="scientific">Paenibacillus oryzisoli</name>
    <dbReference type="NCBI Taxonomy" id="1850517"/>
    <lineage>
        <taxon>Bacteria</taxon>
        <taxon>Bacillati</taxon>
        <taxon>Bacillota</taxon>
        <taxon>Bacilli</taxon>
        <taxon>Bacillales</taxon>
        <taxon>Paenibacillaceae</taxon>
        <taxon>Paenibacillus</taxon>
    </lineage>
</organism>
<dbReference type="PANTHER" id="PTHR30531:SF12">
    <property type="entry name" value="FLAGELLAR BIOSYNTHETIC PROTEIN FLHB"/>
    <property type="match status" value="1"/>
</dbReference>
<evidence type="ECO:0000313" key="13">
    <source>
        <dbReference type="EMBL" id="OAS21717.1"/>
    </source>
</evidence>
<keyword evidence="10 12" id="KW-0472">Membrane</keyword>
<feature type="transmembrane region" description="Helical" evidence="12">
    <location>
        <begin position="190"/>
        <end position="220"/>
    </location>
</feature>
<evidence type="ECO:0000256" key="12">
    <source>
        <dbReference type="RuleBase" id="RU364091"/>
    </source>
</evidence>
<dbReference type="SUPFAM" id="SSF160544">
    <property type="entry name" value="EscU C-terminal domain-like"/>
    <property type="match status" value="1"/>
</dbReference>
<protein>
    <recommendedName>
        <fullName evidence="3 12">Flagellar biosynthetic protein FlhB</fullName>
    </recommendedName>
</protein>
<evidence type="ECO:0000256" key="8">
    <source>
        <dbReference type="ARBA" id="ARBA00022927"/>
    </source>
</evidence>
<dbReference type="GO" id="GO:0005886">
    <property type="term" value="C:plasma membrane"/>
    <property type="evidence" value="ECO:0007669"/>
    <property type="project" value="UniProtKB-SubCell"/>
</dbReference>
<keyword evidence="14" id="KW-1185">Reference proteome</keyword>
<dbReference type="STRING" id="1850517.A8708_17520"/>
<keyword evidence="7 12" id="KW-1005">Bacterial flagellum biogenesis</keyword>
<keyword evidence="4 12" id="KW-0813">Transport</keyword>
<keyword evidence="5 12" id="KW-1003">Cell membrane</keyword>
<dbReference type="Pfam" id="PF01312">
    <property type="entry name" value="Bac_export_2"/>
    <property type="match status" value="1"/>
</dbReference>
<keyword evidence="6 12" id="KW-0812">Transmembrane</keyword>
<dbReference type="RefSeq" id="WP_068662565.1">
    <property type="nucleotide sequence ID" value="NZ_LYPB01000048.1"/>
</dbReference>
<accession>A0A198AKG0</accession>
<evidence type="ECO:0000256" key="2">
    <source>
        <dbReference type="ARBA" id="ARBA00010690"/>
    </source>
</evidence>
<dbReference type="Gene3D" id="3.40.1690.10">
    <property type="entry name" value="secretion proteins EscU"/>
    <property type="match status" value="1"/>
</dbReference>
<dbReference type="InterPro" id="IPR006135">
    <property type="entry name" value="T3SS_substrate_exporter"/>
</dbReference>
<name>A0A198AKG0_9BACL</name>
<evidence type="ECO:0000256" key="11">
    <source>
        <dbReference type="ARBA" id="ARBA00023225"/>
    </source>
</evidence>
<evidence type="ECO:0000256" key="10">
    <source>
        <dbReference type="ARBA" id="ARBA00023136"/>
    </source>
</evidence>
<keyword evidence="13" id="KW-0282">Flagellum</keyword>
<feature type="transmembrane region" description="Helical" evidence="12">
    <location>
        <begin position="99"/>
        <end position="126"/>
    </location>
</feature>
<dbReference type="PRINTS" id="PR00950">
    <property type="entry name" value="TYPE3IMSPROT"/>
</dbReference>
<proteinExistence type="inferred from homology"/>
<dbReference type="GO" id="GO:0044780">
    <property type="term" value="P:bacterial-type flagellum assembly"/>
    <property type="evidence" value="ECO:0007669"/>
    <property type="project" value="InterPro"/>
</dbReference>
<evidence type="ECO:0000256" key="3">
    <source>
        <dbReference type="ARBA" id="ARBA00021622"/>
    </source>
</evidence>
<keyword evidence="13" id="KW-0966">Cell projection</keyword>
<dbReference type="Gene3D" id="6.10.250.2080">
    <property type="match status" value="1"/>
</dbReference>
<keyword evidence="11 12" id="KW-1006">Bacterial flagellum protein export</keyword>
<sequence length="364" mass="40951">MSQHLRLHLDLQWFAGEKTEPATPKKRQEARKKGQVAKSMDLPAASILLFSFVAFLMFGSFMKGRIVHIFRNVYENQLRMDLTIGNIQVLFTDLTVQGLIILAPIFLLVVLIAFIANYAQIGFMFIGEPLMMKFDKINPISGFKRIFSMRTFVDFLKSTLKMLIIGYAVYTTLMGQKARLLGLGHTPLENTFSFVASVTLGLGVKIGAILIVLAIFDYIYQKYEHEKSLKMSKQDVKDEYKKSEGDPLIKGKIRAKQRQMAMQRMMQEVPKADVIITNPTHFAVALKYDASNMQAPTVIAKGADYVALKIKEVAKQNGVMTMENKPLARAIFAQVEIGDAIPADLFQAVAEVLAYVYKMKGKTN</sequence>
<dbReference type="NCBIfam" id="TIGR00328">
    <property type="entry name" value="flhB"/>
    <property type="match status" value="1"/>
</dbReference>
<feature type="transmembrane region" description="Helical" evidence="12">
    <location>
        <begin position="147"/>
        <end position="170"/>
    </location>
</feature>
<reference evidence="13 14" key="1">
    <citation type="submission" date="2016-05" db="EMBL/GenBank/DDBJ databases">
        <title>Paenibacillus sp. 1ZS3-15 nov., isolated from the rhizosphere soil.</title>
        <authorList>
            <person name="Zhang X.X."/>
            <person name="Zhang J."/>
        </authorList>
    </citation>
    <scope>NUCLEOTIDE SEQUENCE [LARGE SCALE GENOMIC DNA]</scope>
    <source>
        <strain evidence="13 14">1ZS3-15</strain>
    </source>
</reference>
<keyword evidence="8 12" id="KW-0653">Protein transport</keyword>
<evidence type="ECO:0000256" key="7">
    <source>
        <dbReference type="ARBA" id="ARBA00022795"/>
    </source>
</evidence>
<keyword evidence="9 12" id="KW-1133">Transmembrane helix</keyword>
<dbReference type="FunFam" id="3.40.1690.10:FF:000001">
    <property type="entry name" value="Flagellar biosynthetic protein FlhB"/>
    <property type="match status" value="1"/>
</dbReference>
<dbReference type="EMBL" id="LYPB01000048">
    <property type="protein sequence ID" value="OAS21717.1"/>
    <property type="molecule type" value="Genomic_DNA"/>
</dbReference>
<dbReference type="OrthoDB" id="9807950at2"/>
<dbReference type="InterPro" id="IPR006136">
    <property type="entry name" value="FlhB"/>
</dbReference>
<feature type="transmembrane region" description="Helical" evidence="12">
    <location>
        <begin position="42"/>
        <end position="62"/>
    </location>
</feature>
<dbReference type="Proteomes" id="UP000078454">
    <property type="component" value="Unassembled WGS sequence"/>
</dbReference>
<comment type="similarity">
    <text evidence="2 12">Belongs to the type III secretion exporter family.</text>
</comment>
<evidence type="ECO:0000256" key="9">
    <source>
        <dbReference type="ARBA" id="ARBA00022989"/>
    </source>
</evidence>
<comment type="caution">
    <text evidence="13">The sequence shown here is derived from an EMBL/GenBank/DDBJ whole genome shotgun (WGS) entry which is preliminary data.</text>
</comment>
<evidence type="ECO:0000313" key="14">
    <source>
        <dbReference type="Proteomes" id="UP000078454"/>
    </source>
</evidence>
<gene>
    <name evidence="12" type="primary">flhB</name>
    <name evidence="13" type="ORF">A8708_17520</name>
</gene>
<dbReference type="PANTHER" id="PTHR30531">
    <property type="entry name" value="FLAGELLAR BIOSYNTHETIC PROTEIN FLHB"/>
    <property type="match status" value="1"/>
</dbReference>
<dbReference type="InterPro" id="IPR029025">
    <property type="entry name" value="T3SS_substrate_exporter_C"/>
</dbReference>
<keyword evidence="13" id="KW-0969">Cilium</keyword>
<evidence type="ECO:0000256" key="1">
    <source>
        <dbReference type="ARBA" id="ARBA00004651"/>
    </source>
</evidence>
<evidence type="ECO:0000256" key="4">
    <source>
        <dbReference type="ARBA" id="ARBA00022448"/>
    </source>
</evidence>